<comment type="caution">
    <text evidence="10">The sequence shown here is derived from an EMBL/GenBank/DDBJ whole genome shotgun (WGS) entry which is preliminary data.</text>
</comment>
<feature type="domain" description="Methyltransferase" evidence="9">
    <location>
        <begin position="30"/>
        <end position="124"/>
    </location>
</feature>
<comment type="catalytic activity">
    <reaction evidence="6">
        <text>N,N-dimethylethanolamine phosphate + S-adenosyl-L-methionine = phosphocholine + S-adenosyl-L-homocysteine + H(+)</text>
        <dbReference type="Rhea" id="RHEA:25325"/>
        <dbReference type="ChEBI" id="CHEBI:15378"/>
        <dbReference type="ChEBI" id="CHEBI:57856"/>
        <dbReference type="ChEBI" id="CHEBI:58641"/>
        <dbReference type="ChEBI" id="CHEBI:59789"/>
        <dbReference type="ChEBI" id="CHEBI:295975"/>
        <dbReference type="EC" id="2.1.1.103"/>
    </reaction>
    <physiologicalReaction direction="left-to-right" evidence="6">
        <dbReference type="Rhea" id="RHEA:25326"/>
    </physiologicalReaction>
</comment>
<keyword evidence="11" id="KW-1185">Reference proteome</keyword>
<dbReference type="GO" id="GO:0000234">
    <property type="term" value="F:phosphoethanolamine N-methyltransferase activity"/>
    <property type="evidence" value="ECO:0007669"/>
    <property type="project" value="UniProtKB-EC"/>
</dbReference>
<reference evidence="10 11" key="1">
    <citation type="submission" date="2020-02" db="EMBL/GenBank/DDBJ databases">
        <title>Draft genome sequence of Haematococcus lacustris strain NIES-144.</title>
        <authorList>
            <person name="Morimoto D."/>
            <person name="Nakagawa S."/>
            <person name="Yoshida T."/>
            <person name="Sawayama S."/>
        </authorList>
    </citation>
    <scope>NUCLEOTIDE SEQUENCE [LARGE SCALE GENOMIC DNA]</scope>
    <source>
        <strain evidence="10 11">NIES-144</strain>
    </source>
</reference>
<comment type="catalytic activity">
    <reaction evidence="7">
        <text>phosphoethanolamine + S-adenosyl-L-methionine = N-methylethanolamine phosphate + S-adenosyl-L-homocysteine + H(+)</text>
        <dbReference type="Rhea" id="RHEA:20365"/>
        <dbReference type="ChEBI" id="CHEBI:15378"/>
        <dbReference type="ChEBI" id="CHEBI:57781"/>
        <dbReference type="ChEBI" id="CHEBI:57856"/>
        <dbReference type="ChEBI" id="CHEBI:58190"/>
        <dbReference type="ChEBI" id="CHEBI:59789"/>
        <dbReference type="EC" id="2.1.1.103"/>
    </reaction>
    <physiologicalReaction direction="left-to-right" evidence="7">
        <dbReference type="Rhea" id="RHEA:20366"/>
    </physiologicalReaction>
</comment>
<organism evidence="10 11">
    <name type="scientific">Haematococcus lacustris</name>
    <name type="common">Green alga</name>
    <name type="synonym">Haematococcus pluvialis</name>
    <dbReference type="NCBI Taxonomy" id="44745"/>
    <lineage>
        <taxon>Eukaryota</taxon>
        <taxon>Viridiplantae</taxon>
        <taxon>Chlorophyta</taxon>
        <taxon>core chlorophytes</taxon>
        <taxon>Chlorophyceae</taxon>
        <taxon>CS clade</taxon>
        <taxon>Chlamydomonadales</taxon>
        <taxon>Haematococcaceae</taxon>
        <taxon>Haematococcus</taxon>
    </lineage>
</organism>
<dbReference type="InterPro" id="IPR041698">
    <property type="entry name" value="Methyltransf_25"/>
</dbReference>
<evidence type="ECO:0000256" key="4">
    <source>
        <dbReference type="ARBA" id="ARBA00022679"/>
    </source>
</evidence>
<keyword evidence="4 10" id="KW-0808">Transferase</keyword>
<dbReference type="InterPro" id="IPR029063">
    <property type="entry name" value="SAM-dependent_MTases_sf"/>
</dbReference>
<evidence type="ECO:0000256" key="2">
    <source>
        <dbReference type="ARBA" id="ARBA00005189"/>
    </source>
</evidence>
<feature type="non-terminal residue" evidence="10">
    <location>
        <position position="1"/>
    </location>
</feature>
<protein>
    <recommendedName>
        <fullName evidence="5">phosphoethanolamine N-methyltransferase</fullName>
        <ecNumber evidence="5">2.1.1.103</ecNumber>
    </recommendedName>
</protein>
<evidence type="ECO:0000256" key="3">
    <source>
        <dbReference type="ARBA" id="ARBA00022603"/>
    </source>
</evidence>
<accession>A0A6A0AHV0</accession>
<dbReference type="PANTHER" id="PTHR44307">
    <property type="entry name" value="PHOSPHOETHANOLAMINE METHYLTRANSFERASE"/>
    <property type="match status" value="1"/>
</dbReference>
<gene>
    <name evidence="10" type="ORF">HaLaN_30667</name>
</gene>
<evidence type="ECO:0000256" key="5">
    <source>
        <dbReference type="ARBA" id="ARBA00035674"/>
    </source>
</evidence>
<name>A0A6A0AHV0_HAELA</name>
<keyword evidence="3 10" id="KW-0489">Methyltransferase</keyword>
<dbReference type="CDD" id="cd02440">
    <property type="entry name" value="AdoMet_MTases"/>
    <property type="match status" value="1"/>
</dbReference>
<dbReference type="EMBL" id="BLLF01005755">
    <property type="protein sequence ID" value="GFH31594.1"/>
    <property type="molecule type" value="Genomic_DNA"/>
</dbReference>
<dbReference type="PANTHER" id="PTHR44307:SF2">
    <property type="entry name" value="PHOSPHOETHANOLAMINE METHYLTRANSFERASE ISOFORM X1"/>
    <property type="match status" value="1"/>
</dbReference>
<proteinExistence type="predicted"/>
<comment type="catalytic activity">
    <reaction evidence="8">
        <text>N-methylethanolamine phosphate + S-adenosyl-L-methionine = N,N-dimethylethanolamine phosphate + S-adenosyl-L-homocysteine + H(+)</text>
        <dbReference type="Rhea" id="RHEA:25321"/>
        <dbReference type="ChEBI" id="CHEBI:15378"/>
        <dbReference type="ChEBI" id="CHEBI:57781"/>
        <dbReference type="ChEBI" id="CHEBI:57856"/>
        <dbReference type="ChEBI" id="CHEBI:58641"/>
        <dbReference type="ChEBI" id="CHEBI:59789"/>
        <dbReference type="EC" id="2.1.1.103"/>
    </reaction>
    <physiologicalReaction direction="left-to-right" evidence="8">
        <dbReference type="Rhea" id="RHEA:25322"/>
    </physiologicalReaction>
</comment>
<evidence type="ECO:0000256" key="1">
    <source>
        <dbReference type="ARBA" id="ARBA00004969"/>
    </source>
</evidence>
<evidence type="ECO:0000256" key="8">
    <source>
        <dbReference type="ARBA" id="ARBA00047841"/>
    </source>
</evidence>
<evidence type="ECO:0000313" key="10">
    <source>
        <dbReference type="EMBL" id="GFH31594.1"/>
    </source>
</evidence>
<comment type="pathway">
    <text evidence="2">Lipid metabolism.</text>
</comment>
<evidence type="ECO:0000259" key="9">
    <source>
        <dbReference type="Pfam" id="PF13649"/>
    </source>
</evidence>
<comment type="pathway">
    <text evidence="1">Phospholipid metabolism; phosphatidylcholine biosynthesis.</text>
</comment>
<evidence type="ECO:0000256" key="6">
    <source>
        <dbReference type="ARBA" id="ARBA00047619"/>
    </source>
</evidence>
<dbReference type="EC" id="2.1.1.103" evidence="5"/>
<evidence type="ECO:0000313" key="11">
    <source>
        <dbReference type="Proteomes" id="UP000485058"/>
    </source>
</evidence>
<dbReference type="GO" id="GO:0032259">
    <property type="term" value="P:methylation"/>
    <property type="evidence" value="ECO:0007669"/>
    <property type="project" value="UniProtKB-KW"/>
</dbReference>
<feature type="non-terminal residue" evidence="10">
    <location>
        <position position="148"/>
    </location>
</feature>
<dbReference type="Gene3D" id="3.40.50.150">
    <property type="entry name" value="Vaccinia Virus protein VP39"/>
    <property type="match status" value="1"/>
</dbReference>
<sequence length="148" mass="16368">MMLDSAASTLDALERPEVLSILGSVAGKRVLELGAGIGRFTGELCAAGAAHVVALDFMEASIQENKRRNGRFSNVEFRTGDVTELELPPDCCDVIFSNWLLMYLSDHEVERLAARMLQWVSPGGVIFFRESCFKQSGDKPRTDNPTHY</sequence>
<dbReference type="Pfam" id="PF13649">
    <property type="entry name" value="Methyltransf_25"/>
    <property type="match status" value="1"/>
</dbReference>
<dbReference type="AlphaFoldDB" id="A0A6A0AHV0"/>
<dbReference type="SUPFAM" id="SSF53335">
    <property type="entry name" value="S-adenosyl-L-methionine-dependent methyltransferases"/>
    <property type="match status" value="1"/>
</dbReference>
<dbReference type="Proteomes" id="UP000485058">
    <property type="component" value="Unassembled WGS sequence"/>
</dbReference>
<evidence type="ECO:0000256" key="7">
    <source>
        <dbReference type="ARBA" id="ARBA00047622"/>
    </source>
</evidence>